<evidence type="ECO:0000256" key="9">
    <source>
        <dbReference type="ARBA" id="ARBA00023242"/>
    </source>
</evidence>
<feature type="domain" description="NOT2/NOT3/NOT5 C-terminal" evidence="14">
    <location>
        <begin position="609"/>
        <end position="694"/>
    </location>
</feature>
<keyword evidence="16" id="KW-1185">Reference proteome</keyword>
<evidence type="ECO:0000256" key="5">
    <source>
        <dbReference type="ARBA" id="ARBA00022491"/>
    </source>
</evidence>
<evidence type="ECO:0000259" key="14">
    <source>
        <dbReference type="Pfam" id="PF04153"/>
    </source>
</evidence>
<dbReference type="GO" id="GO:0000932">
    <property type="term" value="C:P-body"/>
    <property type="evidence" value="ECO:0007669"/>
    <property type="project" value="UniProtKB-UniRule"/>
</dbReference>
<reference evidence="15 16" key="1">
    <citation type="journal article" date="2023" name="Elife">
        <title>Identification of key yeast species and microbe-microbe interactions impacting larval growth of Drosophila in the wild.</title>
        <authorList>
            <person name="Mure A."/>
            <person name="Sugiura Y."/>
            <person name="Maeda R."/>
            <person name="Honda K."/>
            <person name="Sakurai N."/>
            <person name="Takahashi Y."/>
            <person name="Watada M."/>
            <person name="Katoh T."/>
            <person name="Gotoh A."/>
            <person name="Gotoh Y."/>
            <person name="Taniguchi I."/>
            <person name="Nakamura K."/>
            <person name="Hayashi T."/>
            <person name="Katayama T."/>
            <person name="Uemura T."/>
            <person name="Hattori Y."/>
        </authorList>
    </citation>
    <scope>NUCLEOTIDE SEQUENCE [LARGE SCALE GENOMIC DNA]</scope>
    <source>
        <strain evidence="15 16">SC-9</strain>
    </source>
</reference>
<feature type="domain" description="CCR4-Not complex component Not N-terminal" evidence="13">
    <location>
        <begin position="4"/>
        <end position="233"/>
    </location>
</feature>
<evidence type="ECO:0000256" key="3">
    <source>
        <dbReference type="ARBA" id="ARBA00007682"/>
    </source>
</evidence>
<dbReference type="InterPro" id="IPR040168">
    <property type="entry name" value="Not2/3/5"/>
</dbReference>
<evidence type="ECO:0000259" key="13">
    <source>
        <dbReference type="Pfam" id="PF04065"/>
    </source>
</evidence>
<feature type="compositionally biased region" description="Basic and acidic residues" evidence="12">
    <location>
        <begin position="263"/>
        <end position="273"/>
    </location>
</feature>
<dbReference type="GO" id="GO:0006355">
    <property type="term" value="P:regulation of DNA-templated transcription"/>
    <property type="evidence" value="ECO:0007669"/>
    <property type="project" value="InterPro"/>
</dbReference>
<evidence type="ECO:0000256" key="1">
    <source>
        <dbReference type="ARBA" id="ARBA00004123"/>
    </source>
</evidence>
<dbReference type="PANTHER" id="PTHR23326">
    <property type="entry name" value="CCR4 NOT-RELATED"/>
    <property type="match status" value="1"/>
</dbReference>
<dbReference type="PIRSF" id="PIRSF005290">
    <property type="entry name" value="NOT_su_3_5"/>
    <property type="match status" value="1"/>
</dbReference>
<dbReference type="GO" id="GO:0030015">
    <property type="term" value="C:CCR4-NOT core complex"/>
    <property type="evidence" value="ECO:0007669"/>
    <property type="project" value="UniProtKB-UniRule"/>
</dbReference>
<organism evidence="15 16">
    <name type="scientific">Saccharomycopsis crataegensis</name>
    <dbReference type="NCBI Taxonomy" id="43959"/>
    <lineage>
        <taxon>Eukaryota</taxon>
        <taxon>Fungi</taxon>
        <taxon>Dikarya</taxon>
        <taxon>Ascomycota</taxon>
        <taxon>Saccharomycotina</taxon>
        <taxon>Saccharomycetes</taxon>
        <taxon>Saccharomycopsidaceae</taxon>
        <taxon>Saccharomycopsis</taxon>
    </lineage>
</organism>
<keyword evidence="5 10" id="KW-0678">Repressor</keyword>
<evidence type="ECO:0000256" key="2">
    <source>
        <dbReference type="ARBA" id="ARBA00004496"/>
    </source>
</evidence>
<evidence type="ECO:0000256" key="4">
    <source>
        <dbReference type="ARBA" id="ARBA00022490"/>
    </source>
</evidence>
<keyword evidence="10" id="KW-0010">Activator</keyword>
<evidence type="ECO:0000256" key="12">
    <source>
        <dbReference type="SAM" id="MobiDB-lite"/>
    </source>
</evidence>
<dbReference type="Proteomes" id="UP001360560">
    <property type="component" value="Unassembled WGS sequence"/>
</dbReference>
<dbReference type="InterPro" id="IPR007207">
    <property type="entry name" value="Not_N"/>
</dbReference>
<dbReference type="RefSeq" id="XP_064851852.1">
    <property type="nucleotide sequence ID" value="XM_064995780.1"/>
</dbReference>
<feature type="coiled-coil region" evidence="11">
    <location>
        <begin position="125"/>
        <end position="152"/>
    </location>
</feature>
<comment type="function">
    <text evidence="10">Acts as component of the CCR4-NOT core complex, which in the nucleus seems to be a general transcription factor, and in the cytoplasm the major mRNA deadenylase involved in mRNA turnover. The NOT protein subcomplex negatively regulates the basal and activated transcription of many genes. Preferentially affects TC-type TATA element-dependent transcription. Could directly or indirectly inhibit component(s) of the general transcription machinery.</text>
</comment>
<accession>A0AAV5QJW4</accession>
<evidence type="ECO:0000313" key="15">
    <source>
        <dbReference type="EMBL" id="GMM34852.1"/>
    </source>
</evidence>
<evidence type="ECO:0000256" key="7">
    <source>
        <dbReference type="ARBA" id="ARBA00023015"/>
    </source>
</evidence>
<keyword evidence="11" id="KW-0175">Coiled coil</keyword>
<dbReference type="InterPro" id="IPR007282">
    <property type="entry name" value="NOT2/3/5_C"/>
</dbReference>
<feature type="region of interest" description="Disordered" evidence="12">
    <location>
        <begin position="243"/>
        <end position="322"/>
    </location>
</feature>
<dbReference type="EMBL" id="BTFZ01000004">
    <property type="protein sequence ID" value="GMM34852.1"/>
    <property type="molecule type" value="Genomic_DNA"/>
</dbReference>
<proteinExistence type="inferred from homology"/>
<dbReference type="GO" id="GO:0000289">
    <property type="term" value="P:nuclear-transcribed mRNA poly(A) tail shortening"/>
    <property type="evidence" value="ECO:0007669"/>
    <property type="project" value="UniProtKB-ARBA"/>
</dbReference>
<dbReference type="GeneID" id="90072831"/>
<protein>
    <recommendedName>
        <fullName evidence="10">General negative regulator of transcription subunit</fullName>
    </recommendedName>
</protein>
<comment type="subcellular location">
    <subcellularLocation>
        <location evidence="2 10">Cytoplasm</location>
    </subcellularLocation>
    <subcellularLocation>
        <location evidence="1 10">Nucleus</location>
    </subcellularLocation>
</comment>
<gene>
    <name evidence="15" type="ORF">DASC09_021770</name>
</gene>
<comment type="caution">
    <text evidence="15">The sequence shown here is derived from an EMBL/GenBank/DDBJ whole genome shotgun (WGS) entry which is preliminary data.</text>
</comment>
<evidence type="ECO:0000313" key="16">
    <source>
        <dbReference type="Proteomes" id="UP001360560"/>
    </source>
</evidence>
<keyword evidence="6" id="KW-0597">Phosphoprotein</keyword>
<dbReference type="AlphaFoldDB" id="A0AAV5QJW4"/>
<feature type="compositionally biased region" description="Acidic residues" evidence="12">
    <location>
        <begin position="251"/>
        <end position="262"/>
    </location>
</feature>
<dbReference type="InterPro" id="IPR038635">
    <property type="entry name" value="CCR4-NOT_su2/3/5_C_sf"/>
</dbReference>
<keyword evidence="7 10" id="KW-0805">Transcription regulation</keyword>
<evidence type="ECO:0000256" key="8">
    <source>
        <dbReference type="ARBA" id="ARBA00023163"/>
    </source>
</evidence>
<feature type="compositionally biased region" description="Polar residues" evidence="12">
    <location>
        <begin position="274"/>
        <end position="292"/>
    </location>
</feature>
<dbReference type="Pfam" id="PF04153">
    <property type="entry name" value="NOT2_3_5_C"/>
    <property type="match status" value="1"/>
</dbReference>
<evidence type="ECO:0000256" key="6">
    <source>
        <dbReference type="ARBA" id="ARBA00022553"/>
    </source>
</evidence>
<sequence>MMAQRKLQQEIDRVFKRVNEGLMGFDYLYDKVISCENPSQKEKLESDLKKEIKKLQRQREQIKNWISGNDVKDKKPLLEYRKKIERQMERFKLVERDMKTKAFSKEGLNMEKKLDPREREKIEATDFVSDNIEKINQQNEGLEAKIQQIQSTVKKNKKVSLSKQSQIDGFQEIMDRNNWHLAKLETILRFLENGKLEPDQISDIKESITYYVDSNQDPDFYDDDTVYDELGLDEVEPTFGPVGEFVSANADSDEEDESDDHEEIDKQKKDNIHTNELTNSVKDLSISSNITPTKKHQESPVIRASTPSNTILNSLKPAPVPKNNEVKYSTLVQQQASPQQQKMSASSCTASGSVKAVKPTTTSTPVLSYSKLVSNLAAATDSSKSIMSTPPPINAEKSQVSIKESEKFEVKDEEHQEEVIHTIDKVLATLPGLSDLVPLFEQNKNKVDLFYQQEVLGERIEPSSESFNSAAIFKYISNSLINCPDSVDSEKPFNYFASKPHPTSIDYPVFEKNIDSLNNLQEGQQKQAGIDNKNNFCLINGFNKDLFKKLSIETLFYIFYYGDDNGSNPNYYLNFQQKQTILTNPKDILLSKESPSSANATVTITGNNVSTEQENFNEPNSSLLDFNDYDNGSYIQYLALRELQARNWKFNKKLHVWFQRIDNIDSTDIKGSNIYKFFDFEVDWSIKLKEIELDFNNDEFEKW</sequence>
<keyword evidence="8 10" id="KW-0804">Transcription</keyword>
<evidence type="ECO:0000256" key="11">
    <source>
        <dbReference type="SAM" id="Coils"/>
    </source>
</evidence>
<evidence type="ECO:0000256" key="10">
    <source>
        <dbReference type="PIRNR" id="PIRNR005290"/>
    </source>
</evidence>
<dbReference type="Pfam" id="PF04065">
    <property type="entry name" value="Not3"/>
    <property type="match status" value="1"/>
</dbReference>
<dbReference type="Gene3D" id="2.30.30.1020">
    <property type="entry name" value="CCR4-NOT complex subunit 2/3/5, C-terminal domain"/>
    <property type="match status" value="1"/>
</dbReference>
<keyword evidence="4 10" id="KW-0963">Cytoplasm</keyword>
<name>A0AAV5QJW4_9ASCO</name>
<dbReference type="InterPro" id="IPR012270">
    <property type="entry name" value="CCR4-NOT_su3/5"/>
</dbReference>
<keyword evidence="9 10" id="KW-0539">Nucleus</keyword>
<feature type="coiled-coil region" evidence="11">
    <location>
        <begin position="41"/>
        <end position="97"/>
    </location>
</feature>
<dbReference type="GO" id="GO:0005634">
    <property type="term" value="C:nucleus"/>
    <property type="evidence" value="ECO:0007669"/>
    <property type="project" value="UniProtKB-SubCell"/>
</dbReference>
<comment type="similarity">
    <text evidence="3 10">Belongs to the CNOT2/3/5 family.</text>
</comment>